<protein>
    <submittedName>
        <fullName evidence="4">Uncharacterized protein</fullName>
    </submittedName>
</protein>
<feature type="compositionally biased region" description="Basic residues" evidence="2">
    <location>
        <begin position="318"/>
        <end position="328"/>
    </location>
</feature>
<feature type="compositionally biased region" description="Basic and acidic residues" evidence="2">
    <location>
        <begin position="248"/>
        <end position="271"/>
    </location>
</feature>
<dbReference type="PANTHER" id="PTHR33480:SF5">
    <property type="entry name" value="SI:DKEY-51D8.9"/>
    <property type="match status" value="1"/>
</dbReference>
<feature type="compositionally biased region" description="Polar residues" evidence="2">
    <location>
        <begin position="525"/>
        <end position="543"/>
    </location>
</feature>
<evidence type="ECO:0000256" key="1">
    <source>
        <dbReference type="SAM" id="Coils"/>
    </source>
</evidence>
<evidence type="ECO:0000256" key="2">
    <source>
        <dbReference type="SAM" id="MobiDB-lite"/>
    </source>
</evidence>
<keyword evidence="3" id="KW-0732">Signal</keyword>
<feature type="compositionally biased region" description="Basic and acidic residues" evidence="2">
    <location>
        <begin position="427"/>
        <end position="436"/>
    </location>
</feature>
<feature type="compositionally biased region" description="Acidic residues" evidence="2">
    <location>
        <begin position="1180"/>
        <end position="1228"/>
    </location>
</feature>
<dbReference type="PRINTS" id="PR00929">
    <property type="entry name" value="ATHOOK"/>
</dbReference>
<organism evidence="4 5">
    <name type="scientific">Alosa alosa</name>
    <name type="common">allis shad</name>
    <dbReference type="NCBI Taxonomy" id="278164"/>
    <lineage>
        <taxon>Eukaryota</taxon>
        <taxon>Metazoa</taxon>
        <taxon>Chordata</taxon>
        <taxon>Craniata</taxon>
        <taxon>Vertebrata</taxon>
        <taxon>Euteleostomi</taxon>
        <taxon>Actinopterygii</taxon>
        <taxon>Neopterygii</taxon>
        <taxon>Teleostei</taxon>
        <taxon>Clupei</taxon>
        <taxon>Clupeiformes</taxon>
        <taxon>Clupeoidei</taxon>
        <taxon>Clupeidae</taxon>
        <taxon>Alosa</taxon>
    </lineage>
</organism>
<accession>A0AAV6GG74</accession>
<dbReference type="InterPro" id="IPR017956">
    <property type="entry name" value="AT_hook_DNA-bd_motif"/>
</dbReference>
<feature type="compositionally biased region" description="Basic and acidic residues" evidence="2">
    <location>
        <begin position="188"/>
        <end position="202"/>
    </location>
</feature>
<feature type="compositionally biased region" description="Acidic residues" evidence="2">
    <location>
        <begin position="704"/>
        <end position="723"/>
    </location>
</feature>
<feature type="coiled-coil region" evidence="1">
    <location>
        <begin position="23"/>
        <end position="50"/>
    </location>
</feature>
<keyword evidence="1" id="KW-0175">Coiled coil</keyword>
<comment type="caution">
    <text evidence="4">The sequence shown here is derived from an EMBL/GenBank/DDBJ whole genome shotgun (WGS) entry which is preliminary data.</text>
</comment>
<feature type="compositionally biased region" description="Basic residues" evidence="2">
    <location>
        <begin position="643"/>
        <end position="652"/>
    </location>
</feature>
<feature type="signal peptide" evidence="3">
    <location>
        <begin position="1"/>
        <end position="18"/>
    </location>
</feature>
<feature type="compositionally biased region" description="Basic and acidic residues" evidence="2">
    <location>
        <begin position="592"/>
        <end position="609"/>
    </location>
</feature>
<feature type="region of interest" description="Disordered" evidence="2">
    <location>
        <begin position="173"/>
        <end position="393"/>
    </location>
</feature>
<feature type="region of interest" description="Disordered" evidence="2">
    <location>
        <begin position="1891"/>
        <end position="1935"/>
    </location>
</feature>
<feature type="compositionally biased region" description="Polar residues" evidence="2">
    <location>
        <begin position="329"/>
        <end position="343"/>
    </location>
</feature>
<feature type="compositionally biased region" description="Basic and acidic residues" evidence="2">
    <location>
        <begin position="1168"/>
        <end position="1179"/>
    </location>
</feature>
<feature type="region of interest" description="Disordered" evidence="2">
    <location>
        <begin position="408"/>
        <end position="736"/>
    </location>
</feature>
<name>A0AAV6GG74_9TELE</name>
<feature type="compositionally biased region" description="Low complexity" evidence="2">
    <location>
        <begin position="1621"/>
        <end position="1635"/>
    </location>
</feature>
<dbReference type="GO" id="GO:0003677">
    <property type="term" value="F:DNA binding"/>
    <property type="evidence" value="ECO:0007669"/>
    <property type="project" value="InterPro"/>
</dbReference>
<evidence type="ECO:0000313" key="5">
    <source>
        <dbReference type="Proteomes" id="UP000823561"/>
    </source>
</evidence>
<feature type="region of interest" description="Disordered" evidence="2">
    <location>
        <begin position="1132"/>
        <end position="1305"/>
    </location>
</feature>
<feature type="chain" id="PRO_5043742118" evidence="3">
    <location>
        <begin position="19"/>
        <end position="2026"/>
    </location>
</feature>
<dbReference type="PANTHER" id="PTHR33480">
    <property type="entry name" value="SET DOMAIN-CONTAINING PROTEIN-RELATED"/>
    <property type="match status" value="1"/>
</dbReference>
<evidence type="ECO:0000256" key="3">
    <source>
        <dbReference type="SAM" id="SignalP"/>
    </source>
</evidence>
<feature type="compositionally biased region" description="Acidic residues" evidence="2">
    <location>
        <begin position="228"/>
        <end position="247"/>
    </location>
</feature>
<reference evidence="4" key="1">
    <citation type="submission" date="2020-10" db="EMBL/GenBank/DDBJ databases">
        <title>Chromosome-scale genome assembly of the Allis shad, Alosa alosa.</title>
        <authorList>
            <person name="Margot Z."/>
            <person name="Christophe K."/>
            <person name="Cabau C."/>
            <person name="Louis A."/>
            <person name="Berthelot C."/>
            <person name="Parey E."/>
            <person name="Roest Crollius H."/>
            <person name="Montfort J."/>
            <person name="Robinson-Rechavi M."/>
            <person name="Bucao C."/>
            <person name="Bouchez O."/>
            <person name="Gislard M."/>
            <person name="Lluch J."/>
            <person name="Milhes M."/>
            <person name="Lampietro C."/>
            <person name="Lopez Roques C."/>
            <person name="Donnadieu C."/>
            <person name="Braasch I."/>
            <person name="Desvignes T."/>
            <person name="Postlethwait J."/>
            <person name="Bobe J."/>
            <person name="Guiguen Y."/>
        </authorList>
    </citation>
    <scope>NUCLEOTIDE SEQUENCE</scope>
    <source>
        <strain evidence="4">M-15738</strain>
        <tissue evidence="4">Blood</tissue>
    </source>
</reference>
<feature type="compositionally biased region" description="Acidic residues" evidence="2">
    <location>
        <begin position="619"/>
        <end position="628"/>
    </location>
</feature>
<dbReference type="Proteomes" id="UP000823561">
    <property type="component" value="Chromosome 11"/>
</dbReference>
<dbReference type="EMBL" id="JADWDJ010000011">
    <property type="protein sequence ID" value="KAG5273839.1"/>
    <property type="molecule type" value="Genomic_DNA"/>
</dbReference>
<gene>
    <name evidence="4" type="ORF">AALO_G00156150</name>
</gene>
<keyword evidence="5" id="KW-1185">Reference proteome</keyword>
<evidence type="ECO:0000313" key="4">
    <source>
        <dbReference type="EMBL" id="KAG5273839.1"/>
    </source>
</evidence>
<feature type="region of interest" description="Disordered" evidence="2">
    <location>
        <begin position="1616"/>
        <end position="1635"/>
    </location>
</feature>
<feature type="compositionally biased region" description="Basic residues" evidence="2">
    <location>
        <begin position="1917"/>
        <end position="1927"/>
    </location>
</feature>
<sequence length="2026" mass="228345">MTKLRYLSVLLSQRLTLAAQEIFKDVEETISELQEEVKLVKLENAKLKTKLREAGSNSSNAELTPDNHGELQNCGEQRPEVALEDTSIIASLKQELDAQGENDGGSMDSEKRECVAMQIKMETDFTECSPNRDQSAGQTDPRVTVSIAVGSLPVSDSRAPVFPCVERTWSVRDSVAKETEPQASQTQERSDDILEDDGRPENVPESSNTDTTTQTTCNWNANCPPVNDDNEDDYDVFDDHDGVEEDGDRGGDDHVMDPVKESDNMDVEMPHKPQMPQKRLGPRTELSKGGNSYSENGCEEINLDKETSSENITMVRTGKPRGRPRKHPQTSTPKPESRNSQRWLRSGNDRTEVRGGLQKRHKTDQTSTNNSVEVNEESRIGRPTRRSRRNLEDDENIVVPVLNTVVTTKNPRGRPRKNPQTTIVKSAEMDQKDSVSEKSPISEGIKDMSRPHRRSGRLRDRSEIRSEDEESISVQEANSKVSTVRPRGRPRKNPQSTIVKPSKVGLDHDESVSEEPPVSEDNKDASTIQSIQMDHQDAYSNDEASTHDRDSSVLGRSGRVPEGRSTGKLKISKTKASDVNLEGEENCLGRESNPRDGAERPRGTPKKDPQTTSDKPVEVDLDQEDSVSEELPISEGDKDLSRPNRRSGRLRKCTNNSPTQPDEMDHQNDSSSDEASSGDDGDLSLLGRSNRTPMKRPRSSSSEYEVDMEQDGDSSDSSCEEALSDSTRKERPRKHHRISNITAVEEGLDHVSVLNKEMGLVKRQYCLYCTKPVSKLSRHLAMRHYNERDVIKALTLPKHSKERKTEMALLRNRGNSAHNHQVLKEGKGLLIPCRVFKSQDPKDVLTCPGCSGMFSKEYMSRHIRCCTFITTEDDSDLNAAGDQSSRTVTRQAPDFAEVLSGMYQDDVAEAVRGDKNILKLGQLMCDRKNANEYIWQRLRELGRVLLNGRKITPLYQIEDYIRLENWDHLAAVVKDVALYSETTCTFAIPKYAVNIRRSLDTIAGILKCEAEANGDREMVVIAQTFQENLKMRWHQKFMAPEKPNGNSPLLVLAEQTSHGRNDQQNASENNINAAQSKTEHEMLVKNDSAVPVLPASHEDEAQNILESTIEQTSHGRDQETGREDDINAAQSETEHKTVKQNVHSVVPVSPTSQEDEVQNTLESTTEEPLERSDDRQRDGDADDDDDYDDDDKEDNDNNDDGDEDYDVAEDDSSHDDDGDDDDGDEDCGDSNVTAVGLENKSNTAEDGDLNEPCDSAQNDTPTKPLKQLQPCKISTAGVSMSSVNNHRDRVSDQKNAPKKSGASNNDAKVVSILQSTKRIKKNHCLFCKRLVSKISRHLEQRHYEQDDVAKAFSYPKGSKERKIYLKQLLRRGNRAHNLQVLKEGKGVLIPCKRAVGKPGDFLHCPYCHGLFVKRSIGVHLRQCPFATNANLAIPKKGKRGRVAALCLMAEPIPENVTEELWKVLGNMHQNDVSMAVRTDKYALQLGQELLDKGKGREAIKEIYIRQRLRELGRLLMSARKITPMYKLEDFILPSNWHHVVAVLKDVSEYSEEVSTFKLSILQHFYRNLQKIGRFVELDAESRQDEQMLESARTFNWKFVEKWRRHFPTPFAARKIQQGQSDTNDTNGMNDTNDTNGTRLLSFTEDIRHLHTYLKDKLTECVSVLWTSPGPAIWNSLARIVLAQLVMFNRKKANEIAGLTLKDFNTKEAYGMPCDEEEDLTPFERELCKFTCRMEISRATGDNIQILVPPALANIMETMLQKRRLCRIRCDNIYMFALPSIKTHYLGVECLKSLAENCGVKCTEALVSNGLRMHVAMVTQLLYLKDMPQLTEFMGLNLTAYLKNDCLQQDTLELAKLSKVFTALENGHLKVTEQTVDEVIVSPDEIVQPDYWSSSEEHDEDDDDYHPSKSAKAQSANTRRRSVTKHNRSAAEGQAVERRVLPAIARRRSVTKHKWSEAEVQAVERHMAKFISSGTTPGKKACTACIMAEPVALKDRQWAAIKYYIRNRITTLRRLKSKPPQAFFFSK</sequence>
<proteinExistence type="predicted"/>
<dbReference type="SMART" id="SM00384">
    <property type="entry name" value="AT_hook"/>
    <property type="match status" value="4"/>
</dbReference>